<dbReference type="InterPro" id="IPR015919">
    <property type="entry name" value="Cadherin-like_sf"/>
</dbReference>
<organism evidence="4 5">
    <name type="scientific">Streptacidiphilus alkalitolerans</name>
    <dbReference type="NCBI Taxonomy" id="3342712"/>
    <lineage>
        <taxon>Bacteria</taxon>
        <taxon>Bacillati</taxon>
        <taxon>Actinomycetota</taxon>
        <taxon>Actinomycetes</taxon>
        <taxon>Kitasatosporales</taxon>
        <taxon>Streptomycetaceae</taxon>
        <taxon>Streptacidiphilus</taxon>
    </lineage>
</organism>
<name>A0ABV6V4Z1_9ACTN</name>
<dbReference type="SMART" id="SM00736">
    <property type="entry name" value="CADG"/>
    <property type="match status" value="1"/>
</dbReference>
<feature type="signal peptide" evidence="2">
    <location>
        <begin position="1"/>
        <end position="43"/>
    </location>
</feature>
<dbReference type="SUPFAM" id="SSF49313">
    <property type="entry name" value="Cadherin-like"/>
    <property type="match status" value="1"/>
</dbReference>
<dbReference type="SUPFAM" id="SSF49785">
    <property type="entry name" value="Galactose-binding domain-like"/>
    <property type="match status" value="2"/>
</dbReference>
<dbReference type="InterPro" id="IPR006644">
    <property type="entry name" value="Cadg"/>
</dbReference>
<dbReference type="InterPro" id="IPR000421">
    <property type="entry name" value="FA58C"/>
</dbReference>
<evidence type="ECO:0000256" key="2">
    <source>
        <dbReference type="SAM" id="SignalP"/>
    </source>
</evidence>
<dbReference type="PANTHER" id="PTHR45713">
    <property type="entry name" value="FTP DOMAIN-CONTAINING PROTEIN"/>
    <property type="match status" value="1"/>
</dbReference>
<keyword evidence="5" id="KW-1185">Reference proteome</keyword>
<dbReference type="InterPro" id="IPR051941">
    <property type="entry name" value="BG_Antigen-Binding_Lectin"/>
</dbReference>
<feature type="domain" description="F5/8 type C" evidence="3">
    <location>
        <begin position="173"/>
        <end position="308"/>
    </location>
</feature>
<dbReference type="Pfam" id="PF05345">
    <property type="entry name" value="He_PIG"/>
    <property type="match status" value="1"/>
</dbReference>
<evidence type="ECO:0000259" key="3">
    <source>
        <dbReference type="PROSITE" id="PS50022"/>
    </source>
</evidence>
<evidence type="ECO:0000256" key="1">
    <source>
        <dbReference type="SAM" id="MobiDB-lite"/>
    </source>
</evidence>
<dbReference type="InterPro" id="IPR013783">
    <property type="entry name" value="Ig-like_fold"/>
</dbReference>
<dbReference type="PROSITE" id="PS50022">
    <property type="entry name" value="FA58C_3"/>
    <property type="match status" value="2"/>
</dbReference>
<sequence length="960" mass="99324">MQAHSSGGTIPRSALIRPVHAALLFLVALSLAICTIAAPSAHAADTLLSQGKPTTASSTENAGTPAANATDGNTGTRWSSAFSDPQWLEVDLGATATIDRVVLNWETASGKAYQIQTSNDNVNWTPIYTTTTGPGGTETLAVAGTGRYVRMYGTVRNTGYGYSLWEFQVYGTTGSGGGCGTTNAALGKTTTASSTENAGTPAADATDGNTGTRWSSAFSDPQWLEVDLGSSQSVCQVVLNWEAAYGKAFQIQTSNDNATWTPIYTTTTGTGGVQTLNVTGSGRYIRVYGTARGTAYGYSLWEFQVFTGSPVGGNTVTVTSPGAQSTAVGTATSLQVHATDSAAGQTLTYSATGLPTGLSINASTGLISGSPSAAGTFNPTVTATDTTNATGSAAFTWTVTSVGAGCTQPSNPNFGPNVDIFDPSMSSASIQATLDSVFNTQKANQFGTQRYALLFKPGTYSNTANIGYYTSIQGLGQNPDDVTINGDVTVDAFNASDAGNATQNFWRSAENLAVNPSAGNTRWAVAQAGPFRRMDIHGGLQVYPASYGYASGGYIADSKVSGQASSVSQQQWYSQDSSFGSWSGSVWNMVFSGVTGAPAQSFPTPPMTTLATTPTSRDVPYLYVDSTGAYRVFLPSLRTNASGPSWANGPTPGTSLPISQFFVATPSNTAAQMNAALAQGCSLFLTPGVYNIDQTLNVNNPNTVVLGTGFPTLIPTGGVNTMQVGDVDGVRINGVLFDAGTTNSAALLTVGTQGSATSHAANPISVQDVFFRIGGDIAGKATNSLIVNANNTLVNDIWAWRADHGNGGTVGWTVNTADTGLIVNGNNVLATGLFVEHYQKNEVVWNGQGGETIFLQNEMPYDPPNQAAWMNGSSNGYAAYVVSPGVTSHQAYGLGSYCYFNVNPAVVSDHAFEAPNVAGVNFHDLLTVSLGGVGVISHVINQTGGATPSNTTPSNVVSYP</sequence>
<dbReference type="CDD" id="cd23669">
    <property type="entry name" value="GH55_SacteLam55A-like"/>
    <property type="match status" value="1"/>
</dbReference>
<dbReference type="Proteomes" id="UP001592582">
    <property type="component" value="Unassembled WGS sequence"/>
</dbReference>
<dbReference type="InterPro" id="IPR008979">
    <property type="entry name" value="Galactose-bd-like_sf"/>
</dbReference>
<dbReference type="PANTHER" id="PTHR45713:SF6">
    <property type="entry name" value="F5_8 TYPE C DOMAIN-CONTAINING PROTEIN"/>
    <property type="match status" value="1"/>
</dbReference>
<dbReference type="Gene3D" id="2.60.40.10">
    <property type="entry name" value="Immunoglobulins"/>
    <property type="match status" value="1"/>
</dbReference>
<evidence type="ECO:0000313" key="5">
    <source>
        <dbReference type="Proteomes" id="UP001592582"/>
    </source>
</evidence>
<accession>A0ABV6V4Z1</accession>
<reference evidence="4 5" key="1">
    <citation type="submission" date="2024-09" db="EMBL/GenBank/DDBJ databases">
        <authorList>
            <person name="Lee S.D."/>
        </authorList>
    </citation>
    <scope>NUCLEOTIDE SEQUENCE [LARGE SCALE GENOMIC DNA]</scope>
    <source>
        <strain evidence="4 5">N1-1</strain>
    </source>
</reference>
<keyword evidence="2" id="KW-0732">Signal</keyword>
<dbReference type="InterPro" id="IPR059186">
    <property type="entry name" value="SACTE_4363"/>
</dbReference>
<feature type="region of interest" description="Disordered" evidence="1">
    <location>
        <begin position="190"/>
        <end position="210"/>
    </location>
</feature>
<protein>
    <submittedName>
        <fullName evidence="4">Discoidin domain-containing protein</fullName>
    </submittedName>
</protein>
<dbReference type="EMBL" id="JBHEZX010000002">
    <property type="protein sequence ID" value="MFC1408768.1"/>
    <property type="molecule type" value="Genomic_DNA"/>
</dbReference>
<feature type="region of interest" description="Disordered" evidence="1">
    <location>
        <begin position="51"/>
        <end position="78"/>
    </location>
</feature>
<dbReference type="RefSeq" id="WP_380503210.1">
    <property type="nucleotide sequence ID" value="NZ_JBHEZX010000002.1"/>
</dbReference>
<comment type="caution">
    <text evidence="4">The sequence shown here is derived from an EMBL/GenBank/DDBJ whole genome shotgun (WGS) entry which is preliminary data.</text>
</comment>
<dbReference type="SMART" id="SM00231">
    <property type="entry name" value="FA58C"/>
    <property type="match status" value="2"/>
</dbReference>
<dbReference type="Pfam" id="PF22633">
    <property type="entry name" value="F5_F8_type_C_2"/>
    <property type="match status" value="2"/>
</dbReference>
<dbReference type="Gene3D" id="2.60.120.260">
    <property type="entry name" value="Galactose-binding domain-like"/>
    <property type="match status" value="2"/>
</dbReference>
<feature type="domain" description="F5/8 type C" evidence="3">
    <location>
        <begin position="36"/>
        <end position="172"/>
    </location>
</feature>
<evidence type="ECO:0000313" key="4">
    <source>
        <dbReference type="EMBL" id="MFC1408768.1"/>
    </source>
</evidence>
<feature type="chain" id="PRO_5045730251" evidence="2">
    <location>
        <begin position="44"/>
        <end position="960"/>
    </location>
</feature>
<proteinExistence type="predicted"/>
<feature type="compositionally biased region" description="Polar residues" evidence="1">
    <location>
        <begin position="51"/>
        <end position="62"/>
    </location>
</feature>
<gene>
    <name evidence="4" type="ORF">ACEZDG_05690</name>
</gene>